<organism evidence="2 3">
    <name type="scientific">Streptococcus pluranimalium</name>
    <dbReference type="NCBI Taxonomy" id="82348"/>
    <lineage>
        <taxon>Bacteria</taxon>
        <taxon>Bacillati</taxon>
        <taxon>Bacillota</taxon>
        <taxon>Bacilli</taxon>
        <taxon>Lactobacillales</taxon>
        <taxon>Streptococcaceae</taxon>
        <taxon>Streptococcus</taxon>
    </lineage>
</organism>
<evidence type="ECO:0000313" key="3">
    <source>
        <dbReference type="Proteomes" id="UP000255411"/>
    </source>
</evidence>
<dbReference type="Proteomes" id="UP000255411">
    <property type="component" value="Chromosome"/>
</dbReference>
<feature type="domain" description="IrrE N-terminal-like" evidence="1">
    <location>
        <begin position="11"/>
        <end position="113"/>
    </location>
</feature>
<name>A0A345VN05_9STRE</name>
<dbReference type="InterPro" id="IPR010359">
    <property type="entry name" value="IrrE_HExxH"/>
</dbReference>
<reference evidence="2 3" key="1">
    <citation type="submission" date="2017-07" db="EMBL/GenBank/DDBJ databases">
        <title>Streptococcus pluranimalium as cause of bovine abortion.</title>
        <authorList>
            <person name="Rodriguez Campos S."/>
            <person name="Gobeli Brawand S."/>
            <person name="Brodard I."/>
            <person name="Rychener L."/>
            <person name="Perreten V."/>
        </authorList>
    </citation>
    <scope>NUCLEOTIDE SEQUENCE [LARGE SCALE GENOMIC DNA]</scope>
    <source>
        <strain evidence="2 3">14A0014</strain>
    </source>
</reference>
<gene>
    <name evidence="2" type="ORF">Sp14A_22250</name>
</gene>
<dbReference type="AlphaFoldDB" id="A0A345VN05"/>
<sequence length="141" mass="16779">MNLSEVIKGIERHNITIIFTSLPDSKGRHDEINGQKYIFIDNELTEVEMINVLLHEKSHCITNDINNHLSYIDTYQHHIENDAEKNRIADFMDLINKEYPIDIDFDYLKYMKNAMIPDKYESFVKNLAQEYYLQNSQKHIL</sequence>
<evidence type="ECO:0000313" key="2">
    <source>
        <dbReference type="EMBL" id="AXJ14107.1"/>
    </source>
</evidence>
<protein>
    <recommendedName>
        <fullName evidence="1">IrrE N-terminal-like domain-containing protein</fullName>
    </recommendedName>
</protein>
<dbReference type="RefSeq" id="WP_115131028.1">
    <property type="nucleotide sequence ID" value="NZ_CP022601.1"/>
</dbReference>
<dbReference type="EMBL" id="CP022601">
    <property type="protein sequence ID" value="AXJ14107.1"/>
    <property type="molecule type" value="Genomic_DNA"/>
</dbReference>
<evidence type="ECO:0000259" key="1">
    <source>
        <dbReference type="Pfam" id="PF06114"/>
    </source>
</evidence>
<dbReference type="Pfam" id="PF06114">
    <property type="entry name" value="Peptidase_M78"/>
    <property type="match status" value="1"/>
</dbReference>
<proteinExistence type="predicted"/>
<accession>A0A345VN05</accession>